<dbReference type="InterPro" id="IPR009100">
    <property type="entry name" value="AcylCoA_DH/oxidase_NM_dom_sf"/>
</dbReference>
<dbReference type="AlphaFoldDB" id="A0A1M5M4B7"/>
<accession>A0A1M5M4B7</accession>
<feature type="domain" description="Acyl-CoA dehydrogenase C-terminal" evidence="2">
    <location>
        <begin position="261"/>
        <end position="337"/>
    </location>
</feature>
<dbReference type="InterPro" id="IPR046373">
    <property type="entry name" value="Acyl-CoA_Oxase/DH_mid-dom_sf"/>
</dbReference>
<keyword evidence="4" id="KW-1185">Reference proteome</keyword>
<evidence type="ECO:0000256" key="1">
    <source>
        <dbReference type="ARBA" id="ARBA00023002"/>
    </source>
</evidence>
<evidence type="ECO:0000313" key="3">
    <source>
        <dbReference type="EMBL" id="SHG72080.1"/>
    </source>
</evidence>
<dbReference type="InterPro" id="IPR013107">
    <property type="entry name" value="Acyl-CoA_DH_C"/>
</dbReference>
<dbReference type="EMBL" id="FQVT01000024">
    <property type="protein sequence ID" value="SHG72080.1"/>
    <property type="molecule type" value="Genomic_DNA"/>
</dbReference>
<dbReference type="InterPro" id="IPR037069">
    <property type="entry name" value="AcylCoA_DH/ox_N_sf"/>
</dbReference>
<evidence type="ECO:0000259" key="2">
    <source>
        <dbReference type="Pfam" id="PF08028"/>
    </source>
</evidence>
<keyword evidence="1" id="KW-0560">Oxidoreductase</keyword>
<evidence type="ECO:0000313" key="4">
    <source>
        <dbReference type="Proteomes" id="UP000183945"/>
    </source>
</evidence>
<gene>
    <name evidence="3" type="ORF">SAMN05444483_12423</name>
</gene>
<sequence length="339" mass="38576">MIKERDLQRLKNLCLGSAVFPEEVLNWIAVENLWNLWVPKKYGGLELSLTKGLNRLQELAKIDGSLGWTVTLCSGANYFIGNLPPDAAKELFVESQEHICLGGSGAVSGKAEKEGDYYRISGEWRYATGSSYLSHFTLNAQIYENGKVVLDEHEKPEVRSFILPKKEVKIIKDWNTMGLKASVTNSFLVKNALIHEKFSFIYNKFYQPQDIFKIPFAVFADLTLWVNYIGMAGHFLEASKFKLKGGKVCSNFLETITESQQNLMNYSNEIEASIADNLEISEATRNKIHESAANSVRNMSKHIIEVYPLLGIRASREDQELNQLFRDYFTATQHHIFTR</sequence>
<dbReference type="Gene3D" id="2.40.110.10">
    <property type="entry name" value="Butyryl-CoA Dehydrogenase, subunit A, domain 2"/>
    <property type="match status" value="1"/>
</dbReference>
<protein>
    <submittedName>
        <fullName evidence="3">Acyl-CoA dehydrogenase</fullName>
    </submittedName>
</protein>
<dbReference type="Proteomes" id="UP000183945">
    <property type="component" value="Unassembled WGS sequence"/>
</dbReference>
<dbReference type="Gene3D" id="1.10.540.10">
    <property type="entry name" value="Acyl-CoA dehydrogenase/oxidase, N-terminal domain"/>
    <property type="match status" value="1"/>
</dbReference>
<name>A0A1M5M4B7_SALEC</name>
<dbReference type="STRING" id="1073325.SAMN05444483_12423"/>
<dbReference type="RefSeq" id="WP_072881878.1">
    <property type="nucleotide sequence ID" value="NZ_FQVT01000024.1"/>
</dbReference>
<dbReference type="Pfam" id="PF08028">
    <property type="entry name" value="Acyl-CoA_dh_2"/>
    <property type="match status" value="1"/>
</dbReference>
<dbReference type="SUPFAM" id="SSF56645">
    <property type="entry name" value="Acyl-CoA dehydrogenase NM domain-like"/>
    <property type="match status" value="1"/>
</dbReference>
<reference evidence="4" key="1">
    <citation type="submission" date="2016-11" db="EMBL/GenBank/DDBJ databases">
        <authorList>
            <person name="Varghese N."/>
            <person name="Submissions S."/>
        </authorList>
    </citation>
    <scope>NUCLEOTIDE SEQUENCE [LARGE SCALE GENOMIC DNA]</scope>
    <source>
        <strain evidence="4">DSM 24579</strain>
    </source>
</reference>
<dbReference type="GO" id="GO:0016627">
    <property type="term" value="F:oxidoreductase activity, acting on the CH-CH group of donors"/>
    <property type="evidence" value="ECO:0007669"/>
    <property type="project" value="InterPro"/>
</dbReference>
<dbReference type="GO" id="GO:0050660">
    <property type="term" value="F:flavin adenine dinucleotide binding"/>
    <property type="evidence" value="ECO:0007669"/>
    <property type="project" value="InterPro"/>
</dbReference>
<proteinExistence type="predicted"/>
<dbReference type="OrthoDB" id="1170793at2"/>
<organism evidence="3 4">
    <name type="scientific">Salegentibacter echinorum</name>
    <dbReference type="NCBI Taxonomy" id="1073325"/>
    <lineage>
        <taxon>Bacteria</taxon>
        <taxon>Pseudomonadati</taxon>
        <taxon>Bacteroidota</taxon>
        <taxon>Flavobacteriia</taxon>
        <taxon>Flavobacteriales</taxon>
        <taxon>Flavobacteriaceae</taxon>
        <taxon>Salegentibacter</taxon>
    </lineage>
</organism>